<dbReference type="Pfam" id="PF00498">
    <property type="entry name" value="FHA"/>
    <property type="match status" value="1"/>
</dbReference>
<dbReference type="InterPro" id="IPR050923">
    <property type="entry name" value="Cell_Proc_Reg/RNA_Proc"/>
</dbReference>
<organism evidence="3 4">
    <name type="scientific">Photobacterium sanctipauli</name>
    <dbReference type="NCBI Taxonomy" id="1342794"/>
    <lineage>
        <taxon>Bacteria</taxon>
        <taxon>Pseudomonadati</taxon>
        <taxon>Pseudomonadota</taxon>
        <taxon>Gammaproteobacteria</taxon>
        <taxon>Vibrionales</taxon>
        <taxon>Vibrionaceae</taxon>
        <taxon>Photobacterium</taxon>
    </lineage>
</organism>
<dbReference type="PROSITE" id="PS50006">
    <property type="entry name" value="FHA_DOMAIN"/>
    <property type="match status" value="1"/>
</dbReference>
<dbReference type="Proteomes" id="UP000241771">
    <property type="component" value="Unassembled WGS sequence"/>
</dbReference>
<dbReference type="Gene3D" id="2.60.200.20">
    <property type="match status" value="1"/>
</dbReference>
<sequence>MQLTISLLTTSLVNFCRGKMFVDEQRGITIGRKEDNDLVLIDETLCVSSHHASIYCQGNQFYLADTSTNGTFLNSSSQRIEKGSSVMLREGDKITIGPYDFLVKFEKSIVSQDANNNHGLNPNTEEKLFSGLEGLFSSNPAGFPGPGISSSQSTGSTIPSDVSNSNNSALDDDWLGEDDNNLPVSEVPNIQKTDSEIPKEPTTRIFNYDTSSSDDNSQTGLENNKDGQSSQSQAITSNQDINKALYWDCFINELSEDLDCTNQDIARNLGLVMKALLEGMTELVRLRENIKNEYRLQRTQIKDKDNNPFKFSASARDLIKALSTNEDAYIIGPDAVKEVVKDITLHEAVVMAAMQKTIEMTLSKMSPENILTLTRQENTGFLSKISIKRKCWDNYEKQYDLFISKENDELIQRVNMIFIQIYESEIAKLNDK</sequence>
<dbReference type="InterPro" id="IPR046883">
    <property type="entry name" value="T6SS_FHA_C"/>
</dbReference>
<dbReference type="EMBL" id="PYMA01000005">
    <property type="protein sequence ID" value="PSW19779.1"/>
    <property type="molecule type" value="Genomic_DNA"/>
</dbReference>
<accession>A0A2T3NU71</accession>
<keyword evidence="4" id="KW-1185">Reference proteome</keyword>
<dbReference type="InterPro" id="IPR008984">
    <property type="entry name" value="SMAD_FHA_dom_sf"/>
</dbReference>
<dbReference type="Pfam" id="PF20232">
    <property type="entry name" value="T6SS_FHA_C"/>
    <property type="match status" value="1"/>
</dbReference>
<evidence type="ECO:0000256" key="1">
    <source>
        <dbReference type="SAM" id="MobiDB-lite"/>
    </source>
</evidence>
<dbReference type="PANTHER" id="PTHR23308">
    <property type="entry name" value="NUCLEAR INHIBITOR OF PROTEIN PHOSPHATASE-1"/>
    <property type="match status" value="1"/>
</dbReference>
<dbReference type="SUPFAM" id="SSF49879">
    <property type="entry name" value="SMAD/FHA domain"/>
    <property type="match status" value="1"/>
</dbReference>
<dbReference type="SMART" id="SM00240">
    <property type="entry name" value="FHA"/>
    <property type="match status" value="1"/>
</dbReference>
<dbReference type="RefSeq" id="WP_107271924.1">
    <property type="nucleotide sequence ID" value="NZ_PYMA01000005.1"/>
</dbReference>
<feature type="domain" description="FHA" evidence="2">
    <location>
        <begin position="28"/>
        <end position="78"/>
    </location>
</feature>
<proteinExistence type="predicted"/>
<evidence type="ECO:0000259" key="2">
    <source>
        <dbReference type="PROSITE" id="PS50006"/>
    </source>
</evidence>
<dbReference type="CDD" id="cd00060">
    <property type="entry name" value="FHA"/>
    <property type="match status" value="1"/>
</dbReference>
<name>A0A2T3NU71_9GAMM</name>
<feature type="compositionally biased region" description="Basic and acidic residues" evidence="1">
    <location>
        <begin position="193"/>
        <end position="202"/>
    </location>
</feature>
<dbReference type="NCBIfam" id="TIGR03354">
    <property type="entry name" value="VI_FHA"/>
    <property type="match status" value="1"/>
</dbReference>
<feature type="region of interest" description="Disordered" evidence="1">
    <location>
        <begin position="140"/>
        <end position="235"/>
    </location>
</feature>
<evidence type="ECO:0000313" key="4">
    <source>
        <dbReference type="Proteomes" id="UP000241771"/>
    </source>
</evidence>
<dbReference type="InterPro" id="IPR017735">
    <property type="entry name" value="T6SS_FHA"/>
</dbReference>
<gene>
    <name evidence="3" type="primary">tagH</name>
    <name evidence="3" type="ORF">C9I98_09940</name>
</gene>
<feature type="compositionally biased region" description="Low complexity" evidence="1">
    <location>
        <begin position="146"/>
        <end position="160"/>
    </location>
</feature>
<protein>
    <submittedName>
        <fullName evidence="3">Type VI secretion system-associated FHA domain protein TagH</fullName>
    </submittedName>
</protein>
<feature type="compositionally biased region" description="Polar residues" evidence="1">
    <location>
        <begin position="204"/>
        <end position="235"/>
    </location>
</feature>
<feature type="compositionally biased region" description="Acidic residues" evidence="1">
    <location>
        <begin position="170"/>
        <end position="180"/>
    </location>
</feature>
<evidence type="ECO:0000313" key="3">
    <source>
        <dbReference type="EMBL" id="PSW19779.1"/>
    </source>
</evidence>
<dbReference type="AlphaFoldDB" id="A0A2T3NU71"/>
<comment type="caution">
    <text evidence="3">The sequence shown here is derived from an EMBL/GenBank/DDBJ whole genome shotgun (WGS) entry which is preliminary data.</text>
</comment>
<reference evidence="3 4" key="1">
    <citation type="submission" date="2018-01" db="EMBL/GenBank/DDBJ databases">
        <title>Whole genome sequencing of Histamine producing bacteria.</title>
        <authorList>
            <person name="Butler K."/>
        </authorList>
    </citation>
    <scope>NUCLEOTIDE SEQUENCE [LARGE SCALE GENOMIC DNA]</scope>
    <source>
        <strain evidence="3 4">DSM 100436</strain>
    </source>
</reference>
<dbReference type="InterPro" id="IPR000253">
    <property type="entry name" value="FHA_dom"/>
</dbReference>